<feature type="compositionally biased region" description="Polar residues" evidence="1">
    <location>
        <begin position="13"/>
        <end position="25"/>
    </location>
</feature>
<dbReference type="InterPro" id="IPR044999">
    <property type="entry name" value="CbbY-like"/>
</dbReference>
<dbReference type="AlphaFoldDB" id="A0A7S0PJU4"/>
<sequence>MARGTGPSKRSNRPSSRALGNSALNTRGIARGERGTRGKSSRVASSNEDDEPPAPEPLLVIVEVDGVLCDVHCDLHRLAFNEAFVELGMEGASWSEERYLSLLRTGGGTAEGMVERYFHFYGYPTPELRDPTARIPDEVGQAAMSMSGSERGAAWNAEGASVAAQAAAIQAAASKNPLNRELLARRRLEWIDQVVAKKDERLRAIVSEGRLKLRKGALDFLDECLLEDGAQVVFVGATASAPEEGVLGAVLKVIGPLRAAAITQCGGHEQIDGCEFQSFENYRANNIVKDITANGELANNREEQLQEQLQAVNGDGDVRKEMQAMMKQRKGELLAEEIGGDLQRQRFDSNVVVDSGVFCTSTRSVISAEAVRGMLEAKGFGKDRAIFVGASRTTCAEAGAAGVFNVLARTAHQADSQITDVACVVDGFGGGGGLTLRYIKRRAAAWDGRAATMDEM</sequence>
<organism evidence="2">
    <name type="scientific">Micromonas pusilla</name>
    <name type="common">Picoplanktonic green alga</name>
    <name type="synonym">Chromulina pusilla</name>
    <dbReference type="NCBI Taxonomy" id="38833"/>
    <lineage>
        <taxon>Eukaryota</taxon>
        <taxon>Viridiplantae</taxon>
        <taxon>Chlorophyta</taxon>
        <taxon>Mamiellophyceae</taxon>
        <taxon>Mamiellales</taxon>
        <taxon>Mamiellaceae</taxon>
        <taxon>Micromonas</taxon>
    </lineage>
</organism>
<evidence type="ECO:0000256" key="1">
    <source>
        <dbReference type="SAM" id="MobiDB-lite"/>
    </source>
</evidence>
<reference evidence="2" key="1">
    <citation type="submission" date="2021-01" db="EMBL/GenBank/DDBJ databases">
        <authorList>
            <person name="Corre E."/>
            <person name="Pelletier E."/>
            <person name="Niang G."/>
            <person name="Scheremetjew M."/>
            <person name="Finn R."/>
            <person name="Kale V."/>
            <person name="Holt S."/>
            <person name="Cochrane G."/>
            <person name="Meng A."/>
            <person name="Brown T."/>
            <person name="Cohen L."/>
        </authorList>
    </citation>
    <scope>NUCLEOTIDE SEQUENCE</scope>
    <source>
        <strain evidence="2">CCMP494</strain>
    </source>
</reference>
<dbReference type="PANTHER" id="PTHR42896">
    <property type="entry name" value="XYLULOSE-1,5-BISPHOSPHATE (XUBP) PHOSPHATASE"/>
    <property type="match status" value="1"/>
</dbReference>
<accession>A0A7S0PJU4</accession>
<feature type="region of interest" description="Disordered" evidence="1">
    <location>
        <begin position="1"/>
        <end position="55"/>
    </location>
</feature>
<dbReference type="InterPro" id="IPR023198">
    <property type="entry name" value="PGP-like_dom2"/>
</dbReference>
<protein>
    <recommendedName>
        <fullName evidence="3">Haloacid dehalogenase-like hydrolase</fullName>
    </recommendedName>
</protein>
<dbReference type="GO" id="GO:0016787">
    <property type="term" value="F:hydrolase activity"/>
    <property type="evidence" value="ECO:0007669"/>
    <property type="project" value="InterPro"/>
</dbReference>
<dbReference type="PANTHER" id="PTHR42896:SF3">
    <property type="entry name" value="PROTEIN, PUTATIVE, EXPRESSED-RELATED"/>
    <property type="match status" value="1"/>
</dbReference>
<dbReference type="EMBL" id="HBEV01002515">
    <property type="protein sequence ID" value="CAD8578934.1"/>
    <property type="molecule type" value="Transcribed_RNA"/>
</dbReference>
<dbReference type="Gene3D" id="1.10.150.240">
    <property type="entry name" value="Putative phosphatase, domain 2"/>
    <property type="match status" value="1"/>
</dbReference>
<evidence type="ECO:0000313" key="2">
    <source>
        <dbReference type="EMBL" id="CAD8578934.1"/>
    </source>
</evidence>
<proteinExistence type="predicted"/>
<evidence type="ECO:0008006" key="3">
    <source>
        <dbReference type="Google" id="ProtNLM"/>
    </source>
</evidence>
<gene>
    <name evidence="2" type="ORF">MSP1404_LOCUS1926</name>
</gene>
<name>A0A7S0PJU4_MICPS</name>